<dbReference type="EMBL" id="QNUX01000014">
    <property type="protein sequence ID" value="RBN49304.1"/>
    <property type="molecule type" value="Genomic_DNA"/>
</dbReference>
<protein>
    <recommendedName>
        <fullName evidence="1">DUF4397 domain-containing protein</fullName>
    </recommendedName>
</protein>
<evidence type="ECO:0000259" key="1">
    <source>
        <dbReference type="Pfam" id="PF14344"/>
    </source>
</evidence>
<dbReference type="InterPro" id="IPR025510">
    <property type="entry name" value="DUF4397"/>
</dbReference>
<keyword evidence="3" id="KW-1185">Reference proteome</keyword>
<gene>
    <name evidence="2" type="ORF">DR980_13685</name>
</gene>
<proteinExistence type="predicted"/>
<evidence type="ECO:0000313" key="2">
    <source>
        <dbReference type="EMBL" id="RBN49304.1"/>
    </source>
</evidence>
<accession>A0A366AZJ0</accession>
<dbReference type="OrthoDB" id="9792011at2"/>
<sequence length="311" mass="32977">MKNIFNTIVKSIVPILGMVMFASCGEEHDFTPYATSASENTSNVKFIHAAVGANGTNFQVNYFLGAEKISSVGISVGLPVGTSYGLQYPGSINYALVKSGDQTISAVSPIIAATATVPQIPAVERFVGKLVTEKGKSYTNFLIGSLPTVAPVTYSMFQVNDDLSVADLDKTKAYIRFINVISNAPVVGYDLGVIKTTSISGITPVITKEIQTYKNITFKGGDEKFIPIEPQDPTDTRGYQLQLRVAGSASNNPTLTAPALVANQANSGTGIFVPRAGRIYTVYCRGYAGGLSAGAPSTTINIPVITFYTNK</sequence>
<dbReference type="RefSeq" id="WP_113637099.1">
    <property type="nucleotide sequence ID" value="NZ_QNUX01000014.1"/>
</dbReference>
<feature type="domain" description="DUF4397" evidence="1">
    <location>
        <begin position="42"/>
        <end position="187"/>
    </location>
</feature>
<organism evidence="2 3">
    <name type="scientific">Flavobacterium psychrolimnae</name>
    <dbReference type="NCBI Taxonomy" id="249351"/>
    <lineage>
        <taxon>Bacteria</taxon>
        <taxon>Pseudomonadati</taxon>
        <taxon>Bacteroidota</taxon>
        <taxon>Flavobacteriia</taxon>
        <taxon>Flavobacteriales</taxon>
        <taxon>Flavobacteriaceae</taxon>
        <taxon>Flavobacterium</taxon>
    </lineage>
</organism>
<comment type="caution">
    <text evidence="2">The sequence shown here is derived from an EMBL/GenBank/DDBJ whole genome shotgun (WGS) entry which is preliminary data.</text>
</comment>
<evidence type="ECO:0000313" key="3">
    <source>
        <dbReference type="Proteomes" id="UP000253676"/>
    </source>
</evidence>
<dbReference type="PROSITE" id="PS51257">
    <property type="entry name" value="PROKAR_LIPOPROTEIN"/>
    <property type="match status" value="1"/>
</dbReference>
<dbReference type="AlphaFoldDB" id="A0A366AZJ0"/>
<dbReference type="Pfam" id="PF14344">
    <property type="entry name" value="DUF4397"/>
    <property type="match status" value="1"/>
</dbReference>
<reference evidence="2 3" key="1">
    <citation type="submission" date="2018-07" db="EMBL/GenBank/DDBJ databases">
        <title>Complete genome sequence of Flavobacterium psychrolimnae LMG 22018.</title>
        <authorList>
            <person name="Kim D.-U."/>
        </authorList>
    </citation>
    <scope>NUCLEOTIDE SEQUENCE [LARGE SCALE GENOMIC DNA]</scope>
    <source>
        <strain evidence="2 3">LMG 22018</strain>
    </source>
</reference>
<name>A0A366AZJ0_9FLAO</name>
<dbReference type="Proteomes" id="UP000253676">
    <property type="component" value="Unassembled WGS sequence"/>
</dbReference>